<reference evidence="3" key="2">
    <citation type="submission" date="2022-01" db="EMBL/GenBank/DDBJ databases">
        <authorList>
            <person name="Yamashiro T."/>
            <person name="Shiraishi A."/>
            <person name="Satake H."/>
            <person name="Nakayama K."/>
        </authorList>
    </citation>
    <scope>NUCLEOTIDE SEQUENCE</scope>
</reference>
<comment type="caution">
    <text evidence="3">The sequence shown here is derived from an EMBL/GenBank/DDBJ whole genome shotgun (WGS) entry which is preliminary data.</text>
</comment>
<name>A0ABQ5ISZ1_9ASTR</name>
<protein>
    <submittedName>
        <fullName evidence="3">Reverse transcriptase domain-containing protein</fullName>
    </submittedName>
</protein>
<reference evidence="3" key="1">
    <citation type="journal article" date="2022" name="Int. J. Mol. Sci.">
        <title>Draft Genome of Tanacetum Coccineum: Genomic Comparison of Closely Related Tanacetum-Family Plants.</title>
        <authorList>
            <person name="Yamashiro T."/>
            <person name="Shiraishi A."/>
            <person name="Nakayama K."/>
            <person name="Satake H."/>
        </authorList>
    </citation>
    <scope>NUCLEOTIDE SEQUENCE</scope>
</reference>
<organism evidence="3 4">
    <name type="scientific">Tanacetum coccineum</name>
    <dbReference type="NCBI Taxonomy" id="301880"/>
    <lineage>
        <taxon>Eukaryota</taxon>
        <taxon>Viridiplantae</taxon>
        <taxon>Streptophyta</taxon>
        <taxon>Embryophyta</taxon>
        <taxon>Tracheophyta</taxon>
        <taxon>Spermatophyta</taxon>
        <taxon>Magnoliopsida</taxon>
        <taxon>eudicotyledons</taxon>
        <taxon>Gunneridae</taxon>
        <taxon>Pentapetalae</taxon>
        <taxon>asterids</taxon>
        <taxon>campanulids</taxon>
        <taxon>Asterales</taxon>
        <taxon>Asteraceae</taxon>
        <taxon>Asteroideae</taxon>
        <taxon>Anthemideae</taxon>
        <taxon>Anthemidinae</taxon>
        <taxon>Tanacetum</taxon>
    </lineage>
</organism>
<dbReference type="PANTHER" id="PTHR33223:SF11">
    <property type="entry name" value="ELEMENT PROTEIN, PUTATIVE-RELATED"/>
    <property type="match status" value="1"/>
</dbReference>
<evidence type="ECO:0000259" key="2">
    <source>
        <dbReference type="Pfam" id="PF03732"/>
    </source>
</evidence>
<keyword evidence="4" id="KW-1185">Reference proteome</keyword>
<keyword evidence="3" id="KW-0808">Transferase</keyword>
<dbReference type="EMBL" id="BQNB010021057">
    <property type="protein sequence ID" value="GJU02413.1"/>
    <property type="molecule type" value="Genomic_DNA"/>
</dbReference>
<gene>
    <name evidence="3" type="ORF">Tco_1112751</name>
</gene>
<dbReference type="PANTHER" id="PTHR33223">
    <property type="entry name" value="CCHC-TYPE DOMAIN-CONTAINING PROTEIN"/>
    <property type="match status" value="1"/>
</dbReference>
<sequence>MADNRTMAELLQAPTEGYEDAIVVPEIEAANFEIKHGLLTLVQNKQFFGHDKEDPHAHIPRIWLEKEPPRSIQTWDDLVAKFINQFFPPSKTTNLRNEITNFKQRFDESFSEAWDRFKDLLRSMWQLFGQRPADCSSFIESNVADLKDMVRALLLGQADISSSSSRSCKSGLSKVVLPAVVPTHIVIVQLPIATITEITSKNFVSKLSRQQILTKDILVTASATDGEPNQTTRFSSHATQQPSKQSESLEPKPKPWEWLQPGSNPTTREHSILLLVSCSREF</sequence>
<feature type="compositionally biased region" description="Polar residues" evidence="1">
    <location>
        <begin position="224"/>
        <end position="246"/>
    </location>
</feature>
<proteinExistence type="predicted"/>
<dbReference type="Proteomes" id="UP001151760">
    <property type="component" value="Unassembled WGS sequence"/>
</dbReference>
<dbReference type="GO" id="GO:0003964">
    <property type="term" value="F:RNA-directed DNA polymerase activity"/>
    <property type="evidence" value="ECO:0007669"/>
    <property type="project" value="UniProtKB-KW"/>
</dbReference>
<keyword evidence="3" id="KW-0695">RNA-directed DNA polymerase</keyword>
<feature type="domain" description="Retrotransposon gag" evidence="2">
    <location>
        <begin position="61"/>
        <end position="123"/>
    </location>
</feature>
<keyword evidence="3" id="KW-0548">Nucleotidyltransferase</keyword>
<evidence type="ECO:0000256" key="1">
    <source>
        <dbReference type="SAM" id="MobiDB-lite"/>
    </source>
</evidence>
<evidence type="ECO:0000313" key="3">
    <source>
        <dbReference type="EMBL" id="GJU02413.1"/>
    </source>
</evidence>
<feature type="region of interest" description="Disordered" evidence="1">
    <location>
        <begin position="224"/>
        <end position="266"/>
    </location>
</feature>
<accession>A0ABQ5ISZ1</accession>
<evidence type="ECO:0000313" key="4">
    <source>
        <dbReference type="Proteomes" id="UP001151760"/>
    </source>
</evidence>
<dbReference type="Pfam" id="PF03732">
    <property type="entry name" value="Retrotrans_gag"/>
    <property type="match status" value="1"/>
</dbReference>
<dbReference type="InterPro" id="IPR005162">
    <property type="entry name" value="Retrotrans_gag_dom"/>
</dbReference>